<dbReference type="Proteomes" id="UP000177614">
    <property type="component" value="Unassembled WGS sequence"/>
</dbReference>
<dbReference type="InterPro" id="IPR036291">
    <property type="entry name" value="NAD(P)-bd_dom_sf"/>
</dbReference>
<dbReference type="GO" id="GO:0051287">
    <property type="term" value="F:NAD binding"/>
    <property type="evidence" value="ECO:0007669"/>
    <property type="project" value="InterPro"/>
</dbReference>
<feature type="binding site" evidence="5">
    <location>
        <position position="135"/>
    </location>
    <ligand>
        <name>a divalent metal cation</name>
        <dbReference type="ChEBI" id="CHEBI:60240"/>
    </ligand>
</feature>
<keyword evidence="5" id="KW-0479">Metal-binding</keyword>
<comment type="similarity">
    <text evidence="1">Belongs to the malic enzymes family.</text>
</comment>
<feature type="binding site" evidence="5">
    <location>
        <position position="134"/>
    </location>
    <ligand>
        <name>a divalent metal cation</name>
        <dbReference type="ChEBI" id="CHEBI:60240"/>
    </ligand>
</feature>
<dbReference type="CDD" id="cd05311">
    <property type="entry name" value="NAD_bind_2_malic_enz"/>
    <property type="match status" value="1"/>
</dbReference>
<dbReference type="Pfam" id="PF03949">
    <property type="entry name" value="Malic_M"/>
    <property type="match status" value="1"/>
</dbReference>
<evidence type="ECO:0000256" key="2">
    <source>
        <dbReference type="ARBA" id="ARBA00023002"/>
    </source>
</evidence>
<feature type="domain" description="Malic enzyme NAD-binding" evidence="6">
    <location>
        <begin position="161"/>
        <end position="379"/>
    </location>
</feature>
<dbReference type="AlphaFoldDB" id="A0A1F4XLE8"/>
<comment type="caution">
    <text evidence="8">The sequence shown here is derived from an EMBL/GenBank/DDBJ whole genome shotgun (WGS) entry which is preliminary data.</text>
</comment>
<proteinExistence type="inferred from homology"/>
<dbReference type="PIRSF" id="PIRSF000106">
    <property type="entry name" value="ME"/>
    <property type="match status" value="1"/>
</dbReference>
<dbReference type="InterPro" id="IPR012301">
    <property type="entry name" value="Malic_N_dom"/>
</dbReference>
<dbReference type="SUPFAM" id="SSF51735">
    <property type="entry name" value="NAD(P)-binding Rossmann-fold domains"/>
    <property type="match status" value="1"/>
</dbReference>
<organism evidence="8 9">
    <name type="scientific">Candidatus Abawacabacteria bacterium RBG_16_42_10</name>
    <dbReference type="NCBI Taxonomy" id="1817814"/>
    <lineage>
        <taxon>Bacteria</taxon>
        <taxon>Candidatus Abawacaibacteriota</taxon>
    </lineage>
</organism>
<dbReference type="InterPro" id="IPR046346">
    <property type="entry name" value="Aminoacid_DH-like_N_sf"/>
</dbReference>
<dbReference type="PANTHER" id="PTHR43237:SF4">
    <property type="entry name" value="NADP-DEPENDENT MALIC ENZYME"/>
    <property type="match status" value="1"/>
</dbReference>
<feature type="binding site" evidence="5">
    <location>
        <position position="160"/>
    </location>
    <ligand>
        <name>a divalent metal cation</name>
        <dbReference type="ChEBI" id="CHEBI:60240"/>
    </ligand>
</feature>
<evidence type="ECO:0000256" key="4">
    <source>
        <dbReference type="PIRSR" id="PIRSR000106-2"/>
    </source>
</evidence>
<evidence type="ECO:0000313" key="9">
    <source>
        <dbReference type="Proteomes" id="UP000177614"/>
    </source>
</evidence>
<dbReference type="SUPFAM" id="SSF53223">
    <property type="entry name" value="Aminoacid dehydrogenase-like, N-terminal domain"/>
    <property type="match status" value="1"/>
</dbReference>
<protein>
    <submittedName>
        <fullName evidence="8">Malate dehydrogenase</fullName>
    </submittedName>
</protein>
<dbReference type="Pfam" id="PF00390">
    <property type="entry name" value="malic"/>
    <property type="match status" value="1"/>
</dbReference>
<evidence type="ECO:0000259" key="7">
    <source>
        <dbReference type="SMART" id="SM01274"/>
    </source>
</evidence>
<dbReference type="InterPro" id="IPR037062">
    <property type="entry name" value="Malic_N_dom_sf"/>
</dbReference>
<keyword evidence="2" id="KW-0560">Oxidoreductase</keyword>
<dbReference type="SMART" id="SM01274">
    <property type="entry name" value="malic"/>
    <property type="match status" value="1"/>
</dbReference>
<dbReference type="GO" id="GO:0046872">
    <property type="term" value="F:metal ion binding"/>
    <property type="evidence" value="ECO:0007669"/>
    <property type="project" value="UniProtKB-KW"/>
</dbReference>
<evidence type="ECO:0000313" key="8">
    <source>
        <dbReference type="EMBL" id="OGC82489.1"/>
    </source>
</evidence>
<name>A0A1F4XLE8_9BACT</name>
<feature type="binding site" evidence="4">
    <location>
        <position position="316"/>
    </location>
    <ligand>
        <name>(S)-malate</name>
        <dbReference type="ChEBI" id="CHEBI:15589"/>
    </ligand>
</feature>
<dbReference type="GO" id="GO:0004470">
    <property type="term" value="F:malic enzyme activity"/>
    <property type="evidence" value="ECO:0007669"/>
    <property type="project" value="InterPro"/>
</dbReference>
<dbReference type="Gene3D" id="3.40.50.10380">
    <property type="entry name" value="Malic enzyme, N-terminal domain"/>
    <property type="match status" value="1"/>
</dbReference>
<feature type="active site" description="Proton acceptor" evidence="3">
    <location>
        <position position="92"/>
    </location>
</feature>
<dbReference type="Gene3D" id="3.40.50.720">
    <property type="entry name" value="NAD(P)-binding Rossmann-like Domain"/>
    <property type="match status" value="1"/>
</dbReference>
<dbReference type="GO" id="GO:0016616">
    <property type="term" value="F:oxidoreductase activity, acting on the CH-OH group of donors, NAD or NADP as acceptor"/>
    <property type="evidence" value="ECO:0007669"/>
    <property type="project" value="InterPro"/>
</dbReference>
<sequence length="380" mass="40648">MDYGQESLKKHKATHGKVAIVSKFGPIMNREDLSVAYTPGVAAVSSYLGEHPEEVQNYTIKGNTVAVISDGSAVLGLGNIGPYGALPVMEGKCILFKQFADIDAYPIVLKTQDTEEIIQAIVAISPTFGGINLEDIAAPKCFEIEKRLREALDIPIFHDDQHATAVVVLAALINALKIKKISKENVRIVVNGAGAAGLATTRLLIEYGIKNIIVCDSKGILHKGRADVNSEKQSILAQTNIENLEGDLPTALNGADIFIGLSAANVLKPEWIKFMNTEPVIFAMANPVPEIMPDIAKAAGAYIVGTGRSDFPNQINNVLVFPGMFRGLLDKRITKVTDKIKLRAAEALASCVPDNLLSPENIIPSVLDKAVAMKVSASVG</sequence>
<dbReference type="InterPro" id="IPR045213">
    <property type="entry name" value="Malic_NAD-bd_bact_type"/>
</dbReference>
<dbReference type="SMART" id="SM00919">
    <property type="entry name" value="Malic_M"/>
    <property type="match status" value="1"/>
</dbReference>
<feature type="binding site" evidence="4">
    <location>
        <position position="286"/>
    </location>
    <ligand>
        <name>(S)-malate</name>
        <dbReference type="ChEBI" id="CHEBI:15589"/>
    </ligand>
</feature>
<dbReference type="FunFam" id="3.40.50.10380:FF:000003">
    <property type="entry name" value="NADP-dependent malic enzyme"/>
    <property type="match status" value="1"/>
</dbReference>
<dbReference type="InterPro" id="IPR001891">
    <property type="entry name" value="Malic_OxRdtase"/>
</dbReference>
<feature type="domain" description="Malic enzyme N-terminal" evidence="7">
    <location>
        <begin position="15"/>
        <end position="149"/>
    </location>
</feature>
<dbReference type="PANTHER" id="PTHR43237">
    <property type="entry name" value="NADP-DEPENDENT MALIC ENZYME"/>
    <property type="match status" value="1"/>
</dbReference>
<comment type="cofactor">
    <cofactor evidence="5">
        <name>Mg(2+)</name>
        <dbReference type="ChEBI" id="CHEBI:18420"/>
    </cofactor>
    <cofactor evidence="5">
        <name>Mn(2+)</name>
        <dbReference type="ChEBI" id="CHEBI:29035"/>
    </cofactor>
    <text evidence="5">Divalent metal cations. Prefers magnesium or manganese.</text>
</comment>
<evidence type="ECO:0000256" key="5">
    <source>
        <dbReference type="PIRSR" id="PIRSR000106-3"/>
    </source>
</evidence>
<gene>
    <name evidence="8" type="ORF">A2V81_00245</name>
</gene>
<evidence type="ECO:0000256" key="3">
    <source>
        <dbReference type="PIRSR" id="PIRSR000106-1"/>
    </source>
</evidence>
<dbReference type="InterPro" id="IPR012302">
    <property type="entry name" value="Malic_NAD-bd"/>
</dbReference>
<feature type="active site" description="Proton donor" evidence="3">
    <location>
        <position position="37"/>
    </location>
</feature>
<accession>A0A1F4XLE8</accession>
<dbReference type="InterPro" id="IPR051674">
    <property type="entry name" value="Malate_Decarboxylase"/>
</dbReference>
<dbReference type="EMBL" id="MEWR01000006">
    <property type="protein sequence ID" value="OGC82489.1"/>
    <property type="molecule type" value="Genomic_DNA"/>
</dbReference>
<dbReference type="STRING" id="1817814.A2V81_00245"/>
<evidence type="ECO:0000256" key="1">
    <source>
        <dbReference type="ARBA" id="ARBA00008785"/>
    </source>
</evidence>
<evidence type="ECO:0000259" key="6">
    <source>
        <dbReference type="SMART" id="SM00919"/>
    </source>
</evidence>
<reference evidence="8 9" key="1">
    <citation type="journal article" date="2016" name="Nat. Commun.">
        <title>Thousands of microbial genomes shed light on interconnected biogeochemical processes in an aquifer system.</title>
        <authorList>
            <person name="Anantharaman K."/>
            <person name="Brown C.T."/>
            <person name="Hug L.A."/>
            <person name="Sharon I."/>
            <person name="Castelle C.J."/>
            <person name="Probst A.J."/>
            <person name="Thomas B.C."/>
            <person name="Singh A."/>
            <person name="Wilkins M.J."/>
            <person name="Karaoz U."/>
            <person name="Brodie E.L."/>
            <person name="Williams K.H."/>
            <person name="Hubbard S.S."/>
            <person name="Banfield J.F."/>
        </authorList>
    </citation>
    <scope>NUCLEOTIDE SEQUENCE [LARGE SCALE GENOMIC DNA]</scope>
</reference>